<keyword evidence="1" id="KW-0812">Transmembrane</keyword>
<comment type="caution">
    <text evidence="2">The sequence shown here is derived from an EMBL/GenBank/DDBJ whole genome shotgun (WGS) entry which is preliminary data.</text>
</comment>
<keyword evidence="1" id="KW-0472">Membrane</keyword>
<proteinExistence type="predicted"/>
<evidence type="ECO:0000313" key="2">
    <source>
        <dbReference type="EMBL" id="NYE70043.1"/>
    </source>
</evidence>
<sequence>MERTVATGAIPDGFPSFDAWANSLFAAHLASAYAAFALLGAAVLTSGVAPAWFGWLGVGWALLITNG</sequence>
<gene>
    <name evidence="2" type="ORF">BKA15_001372</name>
</gene>
<dbReference type="Proteomes" id="UP000569914">
    <property type="component" value="Unassembled WGS sequence"/>
</dbReference>
<organism evidence="2 3">
    <name type="scientific">Microlunatus parietis</name>
    <dbReference type="NCBI Taxonomy" id="682979"/>
    <lineage>
        <taxon>Bacteria</taxon>
        <taxon>Bacillati</taxon>
        <taxon>Actinomycetota</taxon>
        <taxon>Actinomycetes</taxon>
        <taxon>Propionibacteriales</taxon>
        <taxon>Propionibacteriaceae</taxon>
        <taxon>Microlunatus</taxon>
    </lineage>
</organism>
<keyword evidence="1" id="KW-1133">Transmembrane helix</keyword>
<evidence type="ECO:0008006" key="4">
    <source>
        <dbReference type="Google" id="ProtNLM"/>
    </source>
</evidence>
<accession>A0A7Y9I4P7</accession>
<keyword evidence="3" id="KW-1185">Reference proteome</keyword>
<feature type="transmembrane region" description="Helical" evidence="1">
    <location>
        <begin position="32"/>
        <end position="63"/>
    </location>
</feature>
<dbReference type="AlphaFoldDB" id="A0A7Y9I4P7"/>
<reference evidence="2 3" key="1">
    <citation type="submission" date="2020-07" db="EMBL/GenBank/DDBJ databases">
        <title>Sequencing the genomes of 1000 actinobacteria strains.</title>
        <authorList>
            <person name="Klenk H.-P."/>
        </authorList>
    </citation>
    <scope>NUCLEOTIDE SEQUENCE [LARGE SCALE GENOMIC DNA]</scope>
    <source>
        <strain evidence="2 3">DSM 22083</strain>
    </source>
</reference>
<dbReference type="EMBL" id="JACCBU010000001">
    <property type="protein sequence ID" value="NYE70043.1"/>
    <property type="molecule type" value="Genomic_DNA"/>
</dbReference>
<name>A0A7Y9I4P7_9ACTN</name>
<evidence type="ECO:0000256" key="1">
    <source>
        <dbReference type="SAM" id="Phobius"/>
    </source>
</evidence>
<protein>
    <recommendedName>
        <fullName evidence="4">Fatty acid desaturase</fullName>
    </recommendedName>
</protein>
<dbReference type="RefSeq" id="WP_179749228.1">
    <property type="nucleotide sequence ID" value="NZ_JACCBU010000001.1"/>
</dbReference>
<evidence type="ECO:0000313" key="3">
    <source>
        <dbReference type="Proteomes" id="UP000569914"/>
    </source>
</evidence>